<reference evidence="3 4" key="1">
    <citation type="journal article" date="2021" name="Int. J. Syst. Evol. Microbiol.">
        <title>Reticulibacter mediterranei gen. nov., sp. nov., within the new family Reticulibacteraceae fam. nov., and Ktedonospora formicarum gen. nov., sp. nov., Ktedonobacter robiniae sp. nov., Dictyobacter formicarum sp. nov. and Dictyobacter arantiisoli sp. nov., belonging to the class Ktedonobacteria.</title>
        <authorList>
            <person name="Yabe S."/>
            <person name="Zheng Y."/>
            <person name="Wang C.M."/>
            <person name="Sakai Y."/>
            <person name="Abe K."/>
            <person name="Yokota A."/>
            <person name="Donadio S."/>
            <person name="Cavaletti L."/>
            <person name="Monciardini P."/>
        </authorList>
    </citation>
    <scope>NUCLEOTIDE SEQUENCE [LARGE SCALE GENOMIC DNA]</scope>
    <source>
        <strain evidence="3 4">SOSP1-9</strain>
    </source>
</reference>
<dbReference type="InterPro" id="IPR013783">
    <property type="entry name" value="Ig-like_fold"/>
</dbReference>
<dbReference type="SUPFAM" id="SSF51445">
    <property type="entry name" value="(Trans)glycosidases"/>
    <property type="match status" value="1"/>
</dbReference>
<dbReference type="PANTHER" id="PTHR43002">
    <property type="entry name" value="GLYCOGEN DEBRANCHING ENZYME"/>
    <property type="match status" value="1"/>
</dbReference>
<dbReference type="InterPro" id="IPR054409">
    <property type="entry name" value="X25_BaPul-like"/>
</dbReference>
<organism evidence="3 4">
    <name type="scientific">Dictyobacter formicarum</name>
    <dbReference type="NCBI Taxonomy" id="2778368"/>
    <lineage>
        <taxon>Bacteria</taxon>
        <taxon>Bacillati</taxon>
        <taxon>Chloroflexota</taxon>
        <taxon>Ktedonobacteria</taxon>
        <taxon>Ktedonobacterales</taxon>
        <taxon>Dictyobacteraceae</taxon>
        <taxon>Dictyobacter</taxon>
    </lineage>
</organism>
<dbReference type="Proteomes" id="UP000635565">
    <property type="component" value="Unassembled WGS sequence"/>
</dbReference>
<dbReference type="CDD" id="cd02860">
    <property type="entry name" value="E_set_Pullulanase"/>
    <property type="match status" value="1"/>
</dbReference>
<sequence>MKSSDEPLISINNAFLDSDTTVLAALSVGVTLPYAPQDVTVTDVTTGQRIGVTAIKNAHTYHAIIVGDLQHLLGAPNDWNTDDDHTRLQEIHPNLYQYTASLPAGTYHYKIAFNNGWSDVIPHENITLTVPADNTPITFSYVPYNPIMQQAEVYDTINNPNAILPNAADTTTDLIAITLDAVPDVTHTLELQLSGYAETSIVARSILDNERFVYQGDDLGYTLTPQSTSFRLWAPTAADVQLLLFESETGGISRQLAMQQAEKGTWYVSVEQALENWYYLYLVTVQGKTQTALDPYARALAVNATRALIVNLSQTNPVSWETDHQVELTNPVDAVIYELHVRDFSINLNSGMKHKGKFLAFTEHNTSSPDQMSTGVESLKELGISHVQVLPAFEFASVDERKPDQYNWGYDPRNYNVPEGAYATTPHGPNRINEFKQMIQSLHQVGIGVIMDVVYNHTFSVGDSDFDKIVPQYYYRTDNKGHYTTGSGCGNEIASERPMVQKFIRDSLIYWVREYHVDGFRFDLMALLGVDTMFKIEQDLHAMHPGLLIYGEPWIGGSSALPVNQLFTKGQQRDRGIGVFNDHIRNALIGNVFAHDMKGFATGDNGQIAEISSAVTGSIHDFTATPAETINYASSHDNLTLWDKIMASSAQASEADHILMDKLVLAILMTSQGVPFFQGGDEFLRSKGGNDNSYNAGDAVNQFDWSHKAKYKDVFEYYAGLIKLRKNHPAFRMTTAEDIDAHLTFLDGPANTVVFKLGPHANQDSWQQILVFYNPNSASTSFALPDGNWTLVVSVDQISEQGLQQVTGTLEVPGISCLILYQNA</sequence>
<dbReference type="Gene3D" id="3.20.20.80">
    <property type="entry name" value="Glycosidases"/>
    <property type="match status" value="1"/>
</dbReference>
<dbReference type="Pfam" id="PF02922">
    <property type="entry name" value="CBM_48"/>
    <property type="match status" value="1"/>
</dbReference>
<evidence type="ECO:0000313" key="4">
    <source>
        <dbReference type="Proteomes" id="UP000635565"/>
    </source>
</evidence>
<proteinExistence type="inferred from homology"/>
<dbReference type="NCBIfam" id="TIGR02104">
    <property type="entry name" value="pulA_typeI"/>
    <property type="match status" value="1"/>
</dbReference>
<dbReference type="InterPro" id="IPR011840">
    <property type="entry name" value="PulA_typeI"/>
</dbReference>
<dbReference type="SUPFAM" id="SSF81296">
    <property type="entry name" value="E set domains"/>
    <property type="match status" value="1"/>
</dbReference>
<dbReference type="SMART" id="SM00642">
    <property type="entry name" value="Aamy"/>
    <property type="match status" value="1"/>
</dbReference>
<dbReference type="InterPro" id="IPR006047">
    <property type="entry name" value="GH13_cat_dom"/>
</dbReference>
<name>A0ABQ3V8C3_9CHLR</name>
<evidence type="ECO:0000313" key="3">
    <source>
        <dbReference type="EMBL" id="GHO82063.1"/>
    </source>
</evidence>
<evidence type="ECO:0000259" key="2">
    <source>
        <dbReference type="SMART" id="SM00642"/>
    </source>
</evidence>
<gene>
    <name evidence="3" type="primary">pulA_1</name>
    <name evidence="3" type="ORF">KSZ_00690</name>
</gene>
<dbReference type="Gene3D" id="2.60.40.10">
    <property type="entry name" value="Immunoglobulins"/>
    <property type="match status" value="2"/>
</dbReference>
<dbReference type="Pfam" id="PF00128">
    <property type="entry name" value="Alpha-amylase"/>
    <property type="match status" value="1"/>
</dbReference>
<dbReference type="Pfam" id="PF22058">
    <property type="entry name" value="X25_BaPul_like"/>
    <property type="match status" value="1"/>
</dbReference>
<dbReference type="InterPro" id="IPR004193">
    <property type="entry name" value="Glyco_hydro_13_N"/>
</dbReference>
<evidence type="ECO:0000256" key="1">
    <source>
        <dbReference type="ARBA" id="ARBA00008061"/>
    </source>
</evidence>
<dbReference type="Pfam" id="PF21653">
    <property type="entry name" value="pulA_all-beta"/>
    <property type="match status" value="1"/>
</dbReference>
<dbReference type="RefSeq" id="WP_201359771.1">
    <property type="nucleotide sequence ID" value="NZ_BNJJ01000001.1"/>
</dbReference>
<dbReference type="InterPro" id="IPR017853">
    <property type="entry name" value="GH"/>
</dbReference>
<protein>
    <submittedName>
        <fullName evidence="3">Pullulanase</fullName>
    </submittedName>
</protein>
<comment type="similarity">
    <text evidence="1">Belongs to the glycosyl hydrolase 13 family.</text>
</comment>
<dbReference type="InterPro" id="IPR014756">
    <property type="entry name" value="Ig_E-set"/>
</dbReference>
<comment type="caution">
    <text evidence="3">The sequence shown here is derived from an EMBL/GenBank/DDBJ whole genome shotgun (WGS) entry which is preliminary data.</text>
</comment>
<dbReference type="Gene3D" id="2.60.40.1130">
    <property type="entry name" value="Rab geranylgeranyltransferase alpha-subunit, insert domain"/>
    <property type="match status" value="1"/>
</dbReference>
<dbReference type="InterPro" id="IPR013780">
    <property type="entry name" value="Glyco_hydro_b"/>
</dbReference>
<dbReference type="Gene3D" id="2.60.40.1180">
    <property type="entry name" value="Golgi alpha-mannosidase II"/>
    <property type="match status" value="1"/>
</dbReference>
<dbReference type="InterPro" id="IPR049117">
    <property type="entry name" value="pulA_all-beta"/>
</dbReference>
<feature type="domain" description="Glycosyl hydrolase family 13 catalytic" evidence="2">
    <location>
        <begin position="338"/>
        <end position="725"/>
    </location>
</feature>
<keyword evidence="4" id="KW-1185">Reference proteome</keyword>
<accession>A0ABQ3V8C3</accession>
<dbReference type="EMBL" id="BNJJ01000001">
    <property type="protein sequence ID" value="GHO82063.1"/>
    <property type="molecule type" value="Genomic_DNA"/>
</dbReference>
<dbReference type="CDD" id="cd11341">
    <property type="entry name" value="AmyAc_Pullulanase_LD-like"/>
    <property type="match status" value="1"/>
</dbReference>